<proteinExistence type="predicted"/>
<gene>
    <name evidence="2" type="ORF">KS419_15750</name>
</gene>
<keyword evidence="1" id="KW-1133">Transmembrane helix</keyword>
<keyword evidence="1" id="KW-0812">Transmembrane</keyword>
<evidence type="ECO:0000313" key="3">
    <source>
        <dbReference type="Proteomes" id="UP000784880"/>
    </source>
</evidence>
<feature type="transmembrane region" description="Helical" evidence="1">
    <location>
        <begin position="30"/>
        <end position="54"/>
    </location>
</feature>
<sequence length="101" mass="11163">MKILLVLSSIAVPTIMIILSQKSKLFQVSFDLLAILSALIFGNISATSIHEILIDDTVFMTNIHGIFLNPFFLATGAYLGVYTLYLLILRVKAAFLDDNTL</sequence>
<feature type="transmembrane region" description="Helical" evidence="1">
    <location>
        <begin position="66"/>
        <end position="88"/>
    </location>
</feature>
<accession>A0ABS6JHW4</accession>
<comment type="caution">
    <text evidence="2">The sequence shown here is derived from an EMBL/GenBank/DDBJ whole genome shotgun (WGS) entry which is preliminary data.</text>
</comment>
<reference evidence="2 3" key="1">
    <citation type="submission" date="2021-06" db="EMBL/GenBank/DDBJ databases">
        <title>Bacillus sp. RD4P76, an endophyte from a halophyte.</title>
        <authorList>
            <person name="Sun J.-Q."/>
        </authorList>
    </citation>
    <scope>NUCLEOTIDE SEQUENCE [LARGE SCALE GENOMIC DNA]</scope>
    <source>
        <strain evidence="2 3">CGMCC 1.15917</strain>
    </source>
</reference>
<keyword evidence="3" id="KW-1185">Reference proteome</keyword>
<evidence type="ECO:0000256" key="1">
    <source>
        <dbReference type="SAM" id="Phobius"/>
    </source>
</evidence>
<name>A0ABS6JHW4_9BACI</name>
<dbReference type="Proteomes" id="UP000784880">
    <property type="component" value="Unassembled WGS sequence"/>
</dbReference>
<evidence type="ECO:0000313" key="2">
    <source>
        <dbReference type="EMBL" id="MBU9713186.1"/>
    </source>
</evidence>
<keyword evidence="1" id="KW-0472">Membrane</keyword>
<organism evidence="2 3">
    <name type="scientific">Evansella tamaricis</name>
    <dbReference type="NCBI Taxonomy" id="2069301"/>
    <lineage>
        <taxon>Bacteria</taxon>
        <taxon>Bacillati</taxon>
        <taxon>Bacillota</taxon>
        <taxon>Bacilli</taxon>
        <taxon>Bacillales</taxon>
        <taxon>Bacillaceae</taxon>
        <taxon>Evansella</taxon>
    </lineage>
</organism>
<protein>
    <submittedName>
        <fullName evidence="2">Transposase</fullName>
    </submittedName>
</protein>
<dbReference type="RefSeq" id="WP_217067356.1">
    <property type="nucleotide sequence ID" value="NZ_JAHQCS010000124.1"/>
</dbReference>
<dbReference type="EMBL" id="JAHQCS010000124">
    <property type="protein sequence ID" value="MBU9713186.1"/>
    <property type="molecule type" value="Genomic_DNA"/>
</dbReference>